<comment type="caution">
    <text evidence="1">The sequence shown here is derived from an EMBL/GenBank/DDBJ whole genome shotgun (WGS) entry which is preliminary data.</text>
</comment>
<dbReference type="Proteomes" id="UP000789405">
    <property type="component" value="Unassembled WGS sequence"/>
</dbReference>
<sequence>MAIFMIETCAIITEVGLYGPTNSEFGLATHICNGLRPEIVTNIPEVYLSLMKKILHQNPEECPNVVELCEMLDTSIDNNTQSDKIQYTKPSMQLIQEHTSTIHNDSSNMIKNVDFIFTIDHWITIIFFGSILPEHGNERTGTILWYRILLAQWAASRTDIFPQEMCSHLSKLHSSVDAHPFSNTKRIVEKAFNKLFHEIFSEFDEIPIGIGAIAQ</sequence>
<accession>A0A9N9NHG6</accession>
<dbReference type="InterPro" id="IPR011009">
    <property type="entry name" value="Kinase-like_dom_sf"/>
</dbReference>
<dbReference type="GO" id="GO:0005739">
    <property type="term" value="C:mitochondrion"/>
    <property type="evidence" value="ECO:0007669"/>
    <property type="project" value="TreeGrafter"/>
</dbReference>
<dbReference type="InterPro" id="IPR052402">
    <property type="entry name" value="ADCK_kinase"/>
</dbReference>
<dbReference type="OrthoDB" id="1890790at2759"/>
<feature type="non-terminal residue" evidence="1">
    <location>
        <position position="1"/>
    </location>
</feature>
<keyword evidence="2" id="KW-1185">Reference proteome</keyword>
<dbReference type="PANTHER" id="PTHR45890">
    <property type="entry name" value="AARF DOMAIN CONTAINING KINASE 2 (PREDICTED)"/>
    <property type="match status" value="1"/>
</dbReference>
<evidence type="ECO:0000313" key="1">
    <source>
        <dbReference type="EMBL" id="CAG8732618.1"/>
    </source>
</evidence>
<name>A0A9N9NHG6_9GLOM</name>
<organism evidence="1 2">
    <name type="scientific">Dentiscutata erythropus</name>
    <dbReference type="NCBI Taxonomy" id="1348616"/>
    <lineage>
        <taxon>Eukaryota</taxon>
        <taxon>Fungi</taxon>
        <taxon>Fungi incertae sedis</taxon>
        <taxon>Mucoromycota</taxon>
        <taxon>Glomeromycotina</taxon>
        <taxon>Glomeromycetes</taxon>
        <taxon>Diversisporales</taxon>
        <taxon>Gigasporaceae</taxon>
        <taxon>Dentiscutata</taxon>
    </lineage>
</organism>
<evidence type="ECO:0000313" key="2">
    <source>
        <dbReference type="Proteomes" id="UP000789405"/>
    </source>
</evidence>
<gene>
    <name evidence="1" type="ORF">DERYTH_LOCUS15260</name>
</gene>
<dbReference type="PANTHER" id="PTHR45890:SF1">
    <property type="entry name" value="AARF DOMAIN CONTAINING KINASE 2"/>
    <property type="match status" value="1"/>
</dbReference>
<dbReference type="Gene3D" id="1.10.510.10">
    <property type="entry name" value="Transferase(Phosphotransferase) domain 1"/>
    <property type="match status" value="1"/>
</dbReference>
<proteinExistence type="predicted"/>
<protein>
    <submittedName>
        <fullName evidence="1">3111_t:CDS:1</fullName>
    </submittedName>
</protein>
<dbReference type="EMBL" id="CAJVPY010012206">
    <property type="protein sequence ID" value="CAG8732618.1"/>
    <property type="molecule type" value="Genomic_DNA"/>
</dbReference>
<dbReference type="SUPFAM" id="SSF56112">
    <property type="entry name" value="Protein kinase-like (PK-like)"/>
    <property type="match status" value="1"/>
</dbReference>
<dbReference type="AlphaFoldDB" id="A0A9N9NHG6"/>
<reference evidence="1" key="1">
    <citation type="submission" date="2021-06" db="EMBL/GenBank/DDBJ databases">
        <authorList>
            <person name="Kallberg Y."/>
            <person name="Tangrot J."/>
            <person name="Rosling A."/>
        </authorList>
    </citation>
    <scope>NUCLEOTIDE SEQUENCE</scope>
    <source>
        <strain evidence="1">MA453B</strain>
    </source>
</reference>